<dbReference type="PROSITE" id="PS50002">
    <property type="entry name" value="SH3"/>
    <property type="match status" value="1"/>
</dbReference>
<dbReference type="VEuPathDB" id="AmoebaDB:EIN_523720"/>
<keyword evidence="3" id="KW-0723">Serine/threonine-protein kinase</keyword>
<dbReference type="RefSeq" id="XP_004259245.1">
    <property type="nucleotide sequence ID" value="XM_004259197.1"/>
</dbReference>
<dbReference type="CDD" id="cd04515">
    <property type="entry name" value="Alpha_kinase"/>
    <property type="match status" value="1"/>
</dbReference>
<dbReference type="EMBL" id="KB206368">
    <property type="protein sequence ID" value="ELP92474.1"/>
    <property type="molecule type" value="Genomic_DNA"/>
</dbReference>
<reference evidence="11 12" key="1">
    <citation type="submission" date="2012-10" db="EMBL/GenBank/DDBJ databases">
        <authorList>
            <person name="Zafar N."/>
            <person name="Inman J."/>
            <person name="Hall N."/>
            <person name="Lorenzi H."/>
            <person name="Caler E."/>
        </authorList>
    </citation>
    <scope>NUCLEOTIDE SEQUENCE [LARGE SCALE GENOMIC DNA]</scope>
    <source>
        <strain evidence="11 12">IP1</strain>
    </source>
</reference>
<evidence type="ECO:0000256" key="1">
    <source>
        <dbReference type="ARBA" id="ARBA00008651"/>
    </source>
</evidence>
<dbReference type="OrthoDB" id="301415at2759"/>
<keyword evidence="11" id="KW-0648">Protein biosynthesis</keyword>
<dbReference type="InterPro" id="IPR051852">
    <property type="entry name" value="Alpha-type_PK"/>
</dbReference>
<dbReference type="PANTHER" id="PTHR45992">
    <property type="entry name" value="EUKARYOTIC ELONGATION FACTOR 2 KINASE-RELATED"/>
    <property type="match status" value="1"/>
</dbReference>
<evidence type="ECO:0000256" key="5">
    <source>
        <dbReference type="ARBA" id="ARBA00022741"/>
    </source>
</evidence>
<dbReference type="CDD" id="cd00174">
    <property type="entry name" value="SH3"/>
    <property type="match status" value="1"/>
</dbReference>
<feature type="domain" description="SH3" evidence="9">
    <location>
        <begin position="348"/>
        <end position="406"/>
    </location>
</feature>
<keyword evidence="6 11" id="KW-0418">Kinase</keyword>
<dbReference type="Proteomes" id="UP000014680">
    <property type="component" value="Unassembled WGS sequence"/>
</dbReference>
<dbReference type="InterPro" id="IPR004166">
    <property type="entry name" value="a-kinase_dom"/>
</dbReference>
<dbReference type="InterPro" id="IPR001452">
    <property type="entry name" value="SH3_domain"/>
</dbReference>
<keyword evidence="4 11" id="KW-0808">Transferase</keyword>
<name>A0A0A1UBI1_ENTIV</name>
<organism evidence="11 12">
    <name type="scientific">Entamoeba invadens IP1</name>
    <dbReference type="NCBI Taxonomy" id="370355"/>
    <lineage>
        <taxon>Eukaryota</taxon>
        <taxon>Amoebozoa</taxon>
        <taxon>Evosea</taxon>
        <taxon>Archamoebae</taxon>
        <taxon>Mastigamoebida</taxon>
        <taxon>Entamoebidae</taxon>
        <taxon>Entamoeba</taxon>
    </lineage>
</organism>
<evidence type="ECO:0000256" key="6">
    <source>
        <dbReference type="ARBA" id="ARBA00022777"/>
    </source>
</evidence>
<dbReference type="Pfam" id="PF00018">
    <property type="entry name" value="SH3_1"/>
    <property type="match status" value="1"/>
</dbReference>
<proteinExistence type="inferred from homology"/>
<gene>
    <name evidence="11" type="ORF">EIN_523720</name>
</gene>
<keyword evidence="2 8" id="KW-0728">SH3 domain</keyword>
<evidence type="ECO:0000313" key="11">
    <source>
        <dbReference type="EMBL" id="ELP92474.1"/>
    </source>
</evidence>
<keyword evidence="5" id="KW-0547">Nucleotide-binding</keyword>
<dbReference type="SUPFAM" id="SSF56112">
    <property type="entry name" value="Protein kinase-like (PK-like)"/>
    <property type="match status" value="1"/>
</dbReference>
<accession>A0A0A1UBI1</accession>
<feature type="domain" description="Alpha-type protein kinase" evidence="10">
    <location>
        <begin position="29"/>
        <end position="257"/>
    </location>
</feature>
<evidence type="ECO:0000313" key="12">
    <source>
        <dbReference type="Proteomes" id="UP000014680"/>
    </source>
</evidence>
<evidence type="ECO:0000256" key="7">
    <source>
        <dbReference type="ARBA" id="ARBA00022840"/>
    </source>
</evidence>
<dbReference type="OMA" id="PKNHVQE"/>
<dbReference type="PANTHER" id="PTHR45992:SF11">
    <property type="entry name" value="ALPHA-TYPE PROTEIN KINASE DOMAIN-CONTAINING PROTEIN"/>
    <property type="match status" value="1"/>
</dbReference>
<dbReference type="GO" id="GO:0003746">
    <property type="term" value="F:translation elongation factor activity"/>
    <property type="evidence" value="ECO:0007669"/>
    <property type="project" value="UniProtKB-KW"/>
</dbReference>
<keyword evidence="12" id="KW-1185">Reference proteome</keyword>
<keyword evidence="11" id="KW-0251">Elongation factor</keyword>
<dbReference type="InterPro" id="IPR036028">
    <property type="entry name" value="SH3-like_dom_sf"/>
</dbReference>
<evidence type="ECO:0000256" key="4">
    <source>
        <dbReference type="ARBA" id="ARBA00022679"/>
    </source>
</evidence>
<keyword evidence="7" id="KW-0067">ATP-binding</keyword>
<evidence type="ECO:0000256" key="3">
    <source>
        <dbReference type="ARBA" id="ARBA00022527"/>
    </source>
</evidence>
<dbReference type="Pfam" id="PF02816">
    <property type="entry name" value="Alpha_kinase"/>
    <property type="match status" value="1"/>
</dbReference>
<dbReference type="KEGG" id="eiv:EIN_523720"/>
<protein>
    <submittedName>
        <fullName evidence="11">Elongation factor 2 kinase, putative</fullName>
        <ecNumber evidence="11">2.7.11.20</ecNumber>
    </submittedName>
</protein>
<dbReference type="SMART" id="SM00326">
    <property type="entry name" value="SH3"/>
    <property type="match status" value="2"/>
</dbReference>
<dbReference type="PROSITE" id="PS51158">
    <property type="entry name" value="ALPHA_KINASE"/>
    <property type="match status" value="1"/>
</dbReference>
<dbReference type="Gene3D" id="3.30.200.20">
    <property type="entry name" value="Phosphorylase Kinase, domain 1"/>
    <property type="match status" value="1"/>
</dbReference>
<dbReference type="SMART" id="SM00811">
    <property type="entry name" value="Alpha_kinase"/>
    <property type="match status" value="1"/>
</dbReference>
<dbReference type="AlphaFoldDB" id="A0A0A1UBI1"/>
<sequence>MDETKTMKYNVQAEGYHIEIPYTSDQVRELLREGKSIEYFQLHSAKVIAKSASFGNGGERTAFSGKFSHSDREIVLKRFNKIRSFECYIETVERQMLCESFAEEYNQLRVTPLQLHFVPLTLFLAINTRDTRYDGVTLSRAQLRSLGENFFFVEPLLSGEFLKFNSNNGDVWIDTFHASLHAFSHWTWVVSNHQLLVADLQGVFQDKWFYLTDPAVLSSTDDEFKYSPTNLGEEGIQRFFKTHRCNQVCIGLGISKNVHDVQTPEEFVVSNTPTKFLRKSAVKNLEIDEFCGTTQLTREKGEKKLKCEKSEFGTTNECLETFEEVQELVDNSENAENEDFYNYKGKLETLGRCVVLYPFRAEHSDELNLRRDDVVDILAKEGDWWWGKCNGREGTFPKNHVQELLQMFRFVCCMDYEAKCRDEVSVKAGQFVYLVGRKKDLVRVTTEGMKCGFLPFDVVKIVS</sequence>
<comment type="similarity">
    <text evidence="1">Belongs to the protein kinase superfamily. Alpha-type protein kinase family. ALPK subfamily.</text>
</comment>
<dbReference type="SUPFAM" id="SSF50044">
    <property type="entry name" value="SH3-domain"/>
    <property type="match status" value="2"/>
</dbReference>
<evidence type="ECO:0000259" key="9">
    <source>
        <dbReference type="PROSITE" id="PS50002"/>
    </source>
</evidence>
<dbReference type="GeneID" id="14891453"/>
<dbReference type="InterPro" id="IPR011009">
    <property type="entry name" value="Kinase-like_dom_sf"/>
</dbReference>
<evidence type="ECO:0000256" key="8">
    <source>
        <dbReference type="PROSITE-ProRule" id="PRU00192"/>
    </source>
</evidence>
<dbReference type="GO" id="GO:0005524">
    <property type="term" value="F:ATP binding"/>
    <property type="evidence" value="ECO:0007669"/>
    <property type="project" value="UniProtKB-KW"/>
</dbReference>
<dbReference type="EC" id="2.7.11.20" evidence="11"/>
<dbReference type="Gene3D" id="2.30.30.40">
    <property type="entry name" value="SH3 Domains"/>
    <property type="match status" value="1"/>
</dbReference>
<dbReference type="GO" id="GO:0004686">
    <property type="term" value="F:elongation factor-2 kinase activity"/>
    <property type="evidence" value="ECO:0007669"/>
    <property type="project" value="UniProtKB-EC"/>
</dbReference>
<evidence type="ECO:0000259" key="10">
    <source>
        <dbReference type="PROSITE" id="PS51158"/>
    </source>
</evidence>
<evidence type="ECO:0000256" key="2">
    <source>
        <dbReference type="ARBA" id="ARBA00022443"/>
    </source>
</evidence>
<dbReference type="Gene3D" id="3.20.200.10">
    <property type="entry name" value="MHCK/EF2 kinase"/>
    <property type="match status" value="1"/>
</dbReference>